<dbReference type="InterPro" id="IPR028995">
    <property type="entry name" value="Glyco_hydro_57/38_cen_sf"/>
</dbReference>
<protein>
    <submittedName>
        <fullName evidence="4">Alpha-mannosidase</fullName>
    </submittedName>
</protein>
<dbReference type="AlphaFoldDB" id="A0AA41YBY9"/>
<name>A0AA41YBY9_9BACT</name>
<accession>A0AA41YBY9</accession>
<feature type="non-terminal residue" evidence="4">
    <location>
        <position position="1"/>
    </location>
</feature>
<dbReference type="GO" id="GO:0004559">
    <property type="term" value="F:alpha-mannosidase activity"/>
    <property type="evidence" value="ECO:0007669"/>
    <property type="project" value="InterPro"/>
</dbReference>
<dbReference type="GO" id="GO:0046872">
    <property type="term" value="F:metal ion binding"/>
    <property type="evidence" value="ECO:0007669"/>
    <property type="project" value="UniProtKB-KW"/>
</dbReference>
<evidence type="ECO:0000259" key="3">
    <source>
        <dbReference type="SMART" id="SM00872"/>
    </source>
</evidence>
<dbReference type="GO" id="GO:0009313">
    <property type="term" value="P:oligosaccharide catabolic process"/>
    <property type="evidence" value="ECO:0007669"/>
    <property type="project" value="TreeGrafter"/>
</dbReference>
<keyword evidence="2" id="KW-0378">Hydrolase</keyword>
<dbReference type="Gene3D" id="1.20.1270.50">
    <property type="entry name" value="Glycoside hydrolase family 38, central domain"/>
    <property type="match status" value="1"/>
</dbReference>
<organism evidence="4 5">
    <name type="scientific">Gaoshiqia sediminis</name>
    <dbReference type="NCBI Taxonomy" id="2986998"/>
    <lineage>
        <taxon>Bacteria</taxon>
        <taxon>Pseudomonadati</taxon>
        <taxon>Bacteroidota</taxon>
        <taxon>Bacteroidia</taxon>
        <taxon>Marinilabiliales</taxon>
        <taxon>Prolixibacteraceae</taxon>
        <taxon>Gaoshiqia</taxon>
    </lineage>
</organism>
<dbReference type="PANTHER" id="PTHR46017">
    <property type="entry name" value="ALPHA-MANNOSIDASE 2C1"/>
    <property type="match status" value="1"/>
</dbReference>
<dbReference type="InterPro" id="IPR037094">
    <property type="entry name" value="Glyco_hydro_38_cen_sf"/>
</dbReference>
<evidence type="ECO:0000256" key="1">
    <source>
        <dbReference type="ARBA" id="ARBA00022723"/>
    </source>
</evidence>
<dbReference type="PANTHER" id="PTHR46017:SF1">
    <property type="entry name" value="ALPHA-MANNOSIDASE 2C1"/>
    <property type="match status" value="1"/>
</dbReference>
<gene>
    <name evidence="4" type="ORF">N2K84_20155</name>
</gene>
<keyword evidence="1" id="KW-0479">Metal-binding</keyword>
<dbReference type="SUPFAM" id="SSF88688">
    <property type="entry name" value="Families 57/38 glycoside transferase middle domain"/>
    <property type="match status" value="1"/>
</dbReference>
<dbReference type="InterPro" id="IPR015341">
    <property type="entry name" value="Glyco_hydro_38_cen"/>
</dbReference>
<proteinExistence type="predicted"/>
<feature type="domain" description="Glycoside hydrolase family 38 central" evidence="3">
    <location>
        <begin position="57"/>
        <end position="135"/>
    </location>
</feature>
<sequence length="287" mass="31493">KGGAPRETDVRHAVESLDNPDSKFQVVLSSSDQMYKDITPGIREKLPVYSGDLLLIEHSAGSLTSQAYLKRMNRKNENLAQSAEQMSSVASYLTQSEYPQTKLNNSWELVLGSQMHDILPGTSIPVANNYAYNDEFIAENGFSESLKNALSIISSQLNTKAQGRAVIVYNPVAADRDDVVTAELEYPALPDNIKVFDANGKEVPSQVVSKNGNKLTFIFLAQVPSVGMAVFDVRETNAKPAKSNKLKATANSIENEYYKVLVGDNGDITSIYDKNLKKELLQKPASL</sequence>
<feature type="non-terminal residue" evidence="4">
    <location>
        <position position="287"/>
    </location>
</feature>
<reference evidence="4" key="1">
    <citation type="submission" date="2022-10" db="EMBL/GenBank/DDBJ databases">
        <title>Gaoshiqiia sediminis gen. nov., sp. nov., isolated from coastal sediment.</title>
        <authorList>
            <person name="Yu W.X."/>
            <person name="Mu D.S."/>
            <person name="Du J.Z."/>
            <person name="Liang Y.Q."/>
        </authorList>
    </citation>
    <scope>NUCLEOTIDE SEQUENCE</scope>
    <source>
        <strain evidence="4">A06</strain>
    </source>
</reference>
<dbReference type="GO" id="GO:0030246">
    <property type="term" value="F:carbohydrate binding"/>
    <property type="evidence" value="ECO:0007669"/>
    <property type="project" value="InterPro"/>
</dbReference>
<dbReference type="Proteomes" id="UP001163821">
    <property type="component" value="Unassembled WGS sequence"/>
</dbReference>
<comment type="caution">
    <text evidence="4">The sequence shown here is derived from an EMBL/GenBank/DDBJ whole genome shotgun (WGS) entry which is preliminary data.</text>
</comment>
<dbReference type="EMBL" id="JAPAAF010000102">
    <property type="protein sequence ID" value="MCW0485053.1"/>
    <property type="molecule type" value="Genomic_DNA"/>
</dbReference>
<evidence type="ECO:0000313" key="5">
    <source>
        <dbReference type="Proteomes" id="UP001163821"/>
    </source>
</evidence>
<dbReference type="Pfam" id="PF09261">
    <property type="entry name" value="Alpha-mann_mid"/>
    <property type="match status" value="1"/>
</dbReference>
<evidence type="ECO:0000313" key="4">
    <source>
        <dbReference type="EMBL" id="MCW0485053.1"/>
    </source>
</evidence>
<dbReference type="GO" id="GO:0006013">
    <property type="term" value="P:mannose metabolic process"/>
    <property type="evidence" value="ECO:0007669"/>
    <property type="project" value="InterPro"/>
</dbReference>
<keyword evidence="5" id="KW-1185">Reference proteome</keyword>
<evidence type="ECO:0000256" key="2">
    <source>
        <dbReference type="ARBA" id="ARBA00022801"/>
    </source>
</evidence>
<dbReference type="InterPro" id="IPR011013">
    <property type="entry name" value="Gal_mutarotase_sf_dom"/>
</dbReference>
<dbReference type="SMART" id="SM00872">
    <property type="entry name" value="Alpha-mann_mid"/>
    <property type="match status" value="1"/>
</dbReference>
<dbReference type="SUPFAM" id="SSF74650">
    <property type="entry name" value="Galactose mutarotase-like"/>
    <property type="match status" value="1"/>
</dbReference>